<sequence>MADEGRDGDDDATATADERSSSHNLCKTKESGDSSESVVDLISSMPDDILQHILSFIPTRFAISTSILSRRWRHVWSDPPYLHFYEDRPDADSINKILARNKAPKIMSFRLRTSNLDDSADLDSWIKFALSRNVENLSLDLEWGFFNIPQLLYVSSSVKLLSVKSSLSDMIPKCSVSWTSLKKLSLFSCNLSDESIANILSGCPILEKLRLHYCDGLTKVLDLSKSPRLKTFVVYNDNYWPGPTKIVAPHIRCLGLRTSPLLCHLVDFLSLTEANVEISCISEEDIPDADSLYIMALEMLDKYQNVETLSFGDNFLKILSLAELRGSLFPKFKVKALTIETTVSHYIIPGIVRLLQNSPELKKLTFVDTGDHNCIPDSYIDENLFSHGLDPDQYWSSEARVFKNTTPLWSLEAQAVVLFIELVLKTTKTLEKMVLSAYSKQQMSPL</sequence>
<dbReference type="Gene3D" id="3.80.10.10">
    <property type="entry name" value="Ribonuclease Inhibitor"/>
    <property type="match status" value="1"/>
</dbReference>
<evidence type="ECO:0000259" key="2">
    <source>
        <dbReference type="PROSITE" id="PS50181"/>
    </source>
</evidence>
<feature type="domain" description="F-box" evidence="2">
    <location>
        <begin position="39"/>
        <end position="88"/>
    </location>
</feature>
<name>A0ABM0ZAW1_CAMSA</name>
<reference evidence="3" key="1">
    <citation type="journal article" date="2014" name="Nat. Commun.">
        <title>The emerging biofuel crop Camelina sativa retains a highly undifferentiated hexaploid genome structure.</title>
        <authorList>
            <person name="Kagale S."/>
            <person name="Koh C."/>
            <person name="Nixon J."/>
            <person name="Bollina V."/>
            <person name="Clarke W.E."/>
            <person name="Tuteja R."/>
            <person name="Spillane C."/>
            <person name="Robinson S.J."/>
            <person name="Links M.G."/>
            <person name="Clarke C."/>
            <person name="Higgins E.E."/>
            <person name="Huebert T."/>
            <person name="Sharpe A.G."/>
            <person name="Parkin I.A."/>
        </authorList>
    </citation>
    <scope>NUCLEOTIDE SEQUENCE [LARGE SCALE GENOMIC DNA]</scope>
    <source>
        <strain evidence="3">cv. DH55</strain>
    </source>
</reference>
<dbReference type="CDD" id="cd22160">
    <property type="entry name" value="F-box_AtFBL13-like"/>
    <property type="match status" value="1"/>
</dbReference>
<dbReference type="InterPro" id="IPR055411">
    <property type="entry name" value="LRR_FXL15/At3g58940/PEG3-like"/>
</dbReference>
<dbReference type="Pfam" id="PF00646">
    <property type="entry name" value="F-box"/>
    <property type="match status" value="1"/>
</dbReference>
<dbReference type="RefSeq" id="XP_010512923.1">
    <property type="nucleotide sequence ID" value="XM_010514621.1"/>
</dbReference>
<proteinExistence type="predicted"/>
<dbReference type="InterPro" id="IPR001810">
    <property type="entry name" value="F-box_dom"/>
</dbReference>
<evidence type="ECO:0000313" key="4">
    <source>
        <dbReference type="RefSeq" id="XP_010512923.1"/>
    </source>
</evidence>
<evidence type="ECO:0000313" key="3">
    <source>
        <dbReference type="Proteomes" id="UP000694864"/>
    </source>
</evidence>
<dbReference type="Pfam" id="PF24758">
    <property type="entry name" value="LRR_At5g56370"/>
    <property type="match status" value="1"/>
</dbReference>
<dbReference type="SUPFAM" id="SSF52047">
    <property type="entry name" value="RNI-like"/>
    <property type="match status" value="1"/>
</dbReference>
<dbReference type="PROSITE" id="PS50181">
    <property type="entry name" value="FBOX"/>
    <property type="match status" value="1"/>
</dbReference>
<organism evidence="3 4">
    <name type="scientific">Camelina sativa</name>
    <name type="common">False flax</name>
    <name type="synonym">Myagrum sativum</name>
    <dbReference type="NCBI Taxonomy" id="90675"/>
    <lineage>
        <taxon>Eukaryota</taxon>
        <taxon>Viridiplantae</taxon>
        <taxon>Streptophyta</taxon>
        <taxon>Embryophyta</taxon>
        <taxon>Tracheophyta</taxon>
        <taxon>Spermatophyta</taxon>
        <taxon>Magnoliopsida</taxon>
        <taxon>eudicotyledons</taxon>
        <taxon>Gunneridae</taxon>
        <taxon>Pentapetalae</taxon>
        <taxon>rosids</taxon>
        <taxon>malvids</taxon>
        <taxon>Brassicales</taxon>
        <taxon>Brassicaceae</taxon>
        <taxon>Camelineae</taxon>
        <taxon>Camelina</taxon>
    </lineage>
</organism>
<dbReference type="SUPFAM" id="SSF81383">
    <property type="entry name" value="F-box domain"/>
    <property type="match status" value="1"/>
</dbReference>
<feature type="compositionally biased region" description="Acidic residues" evidence="1">
    <location>
        <begin position="1"/>
        <end position="12"/>
    </location>
</feature>
<keyword evidence="3" id="KW-1185">Reference proteome</keyword>
<gene>
    <name evidence="4" type="primary">LOC104788841</name>
</gene>
<feature type="region of interest" description="Disordered" evidence="1">
    <location>
        <begin position="1"/>
        <end position="31"/>
    </location>
</feature>
<dbReference type="SMART" id="SM00256">
    <property type="entry name" value="FBOX"/>
    <property type="match status" value="1"/>
</dbReference>
<dbReference type="Gene3D" id="1.20.1280.50">
    <property type="match status" value="1"/>
</dbReference>
<dbReference type="InterPro" id="IPR044997">
    <property type="entry name" value="F-box_plant"/>
</dbReference>
<accession>A0ABM0ZAW1</accession>
<dbReference type="PANTHER" id="PTHR32153">
    <property type="entry name" value="OJ000223_09.16 PROTEIN"/>
    <property type="match status" value="1"/>
</dbReference>
<evidence type="ECO:0000256" key="1">
    <source>
        <dbReference type="SAM" id="MobiDB-lite"/>
    </source>
</evidence>
<reference evidence="4" key="2">
    <citation type="submission" date="2025-08" db="UniProtKB">
        <authorList>
            <consortium name="RefSeq"/>
        </authorList>
    </citation>
    <scope>IDENTIFICATION</scope>
    <source>
        <tissue evidence="4">Leaf</tissue>
    </source>
</reference>
<dbReference type="GeneID" id="104788841"/>
<dbReference type="Proteomes" id="UP000694864">
    <property type="component" value="Chromosome 5"/>
</dbReference>
<protein>
    <submittedName>
        <fullName evidence="4">F-box/LRR-repeat protein At3g03360-like</fullName>
    </submittedName>
</protein>
<dbReference type="InterPro" id="IPR053781">
    <property type="entry name" value="F-box_AtFBL13-like"/>
</dbReference>
<feature type="compositionally biased region" description="Basic and acidic residues" evidence="1">
    <location>
        <begin position="16"/>
        <end position="31"/>
    </location>
</feature>
<dbReference type="InterPro" id="IPR032675">
    <property type="entry name" value="LRR_dom_sf"/>
</dbReference>
<dbReference type="InterPro" id="IPR036047">
    <property type="entry name" value="F-box-like_dom_sf"/>
</dbReference>